<dbReference type="Gene3D" id="3.30.930.10">
    <property type="entry name" value="Bira Bifunctional Protein, Domain 2"/>
    <property type="match status" value="1"/>
</dbReference>
<keyword evidence="5 9" id="KW-0067">ATP-binding</keyword>
<comment type="catalytic activity">
    <reaction evidence="9">
        <text>tRNA(Ala) + L-alanine + ATP = L-alanyl-tRNA(Ala) + AMP + diphosphate</text>
        <dbReference type="Rhea" id="RHEA:12540"/>
        <dbReference type="Rhea" id="RHEA-COMP:9657"/>
        <dbReference type="Rhea" id="RHEA-COMP:9923"/>
        <dbReference type="ChEBI" id="CHEBI:30616"/>
        <dbReference type="ChEBI" id="CHEBI:33019"/>
        <dbReference type="ChEBI" id="CHEBI:57972"/>
        <dbReference type="ChEBI" id="CHEBI:78442"/>
        <dbReference type="ChEBI" id="CHEBI:78497"/>
        <dbReference type="ChEBI" id="CHEBI:456215"/>
        <dbReference type="EC" id="6.1.1.7"/>
    </reaction>
</comment>
<evidence type="ECO:0000256" key="8">
    <source>
        <dbReference type="ARBA" id="ARBA00023146"/>
    </source>
</evidence>
<dbReference type="Pfam" id="PF07973">
    <property type="entry name" value="tRNA_SAD"/>
    <property type="match status" value="1"/>
</dbReference>
<dbReference type="Gene3D" id="2.40.30.130">
    <property type="match status" value="1"/>
</dbReference>
<keyword evidence="9" id="KW-0963">Cytoplasm</keyword>
<evidence type="ECO:0000256" key="1">
    <source>
        <dbReference type="ARBA" id="ARBA00008226"/>
    </source>
</evidence>
<dbReference type="GO" id="GO:0008270">
    <property type="term" value="F:zinc ion binding"/>
    <property type="evidence" value="ECO:0007669"/>
    <property type="project" value="UniProtKB-UniRule"/>
</dbReference>
<dbReference type="SMART" id="SM00863">
    <property type="entry name" value="tRNA_SAD"/>
    <property type="match status" value="1"/>
</dbReference>
<dbReference type="EC" id="6.1.1.7" evidence="9"/>
<dbReference type="Pfam" id="PF02272">
    <property type="entry name" value="DHHA1"/>
    <property type="match status" value="1"/>
</dbReference>
<evidence type="ECO:0000313" key="11">
    <source>
        <dbReference type="EMBL" id="HGE98757.1"/>
    </source>
</evidence>
<evidence type="ECO:0000256" key="9">
    <source>
        <dbReference type="HAMAP-Rule" id="MF_00036"/>
    </source>
</evidence>
<keyword evidence="8 9" id="KW-0030">Aminoacyl-tRNA synthetase</keyword>
<keyword evidence="2 9" id="KW-0820">tRNA-binding</keyword>
<keyword evidence="6 9" id="KW-0694">RNA-binding</keyword>
<dbReference type="GO" id="GO:0006419">
    <property type="term" value="P:alanyl-tRNA aminoacylation"/>
    <property type="evidence" value="ECO:0007669"/>
    <property type="project" value="UniProtKB-UniRule"/>
</dbReference>
<comment type="similarity">
    <text evidence="1 9">Belongs to the class-II aminoacyl-tRNA synthetase family.</text>
</comment>
<feature type="binding site" evidence="9">
    <location>
        <position position="651"/>
    </location>
    <ligand>
        <name>Zn(2+)</name>
        <dbReference type="ChEBI" id="CHEBI:29105"/>
    </ligand>
</feature>
<dbReference type="InterPro" id="IPR018164">
    <property type="entry name" value="Ala-tRNA-synth_IIc_N"/>
</dbReference>
<dbReference type="HAMAP" id="MF_00036_B">
    <property type="entry name" value="Ala_tRNA_synth_B"/>
    <property type="match status" value="1"/>
</dbReference>
<dbReference type="GO" id="GO:0005829">
    <property type="term" value="C:cytosol"/>
    <property type="evidence" value="ECO:0007669"/>
    <property type="project" value="TreeGrafter"/>
</dbReference>
<dbReference type="SUPFAM" id="SSF55186">
    <property type="entry name" value="ThrRS/AlaRS common domain"/>
    <property type="match status" value="1"/>
</dbReference>
<dbReference type="InterPro" id="IPR009000">
    <property type="entry name" value="Transl_B-barrel_sf"/>
</dbReference>
<evidence type="ECO:0000256" key="6">
    <source>
        <dbReference type="ARBA" id="ARBA00022884"/>
    </source>
</evidence>
<sequence length="852" mass="96974">MNAKEIRKTFLEFYAQRGHTIVPSSSLNPKDDPTLLFTTAGMVQFKPLWAGTKPLPYRRATSIQKCLRVSDLDKVGKSPKYLTFFEMLGNFSFGDYFKEEAIVWAWEYLLKVVGLKEEKLSVSVFREDEEAYQIWQKIVGLPEYKIFRLGEEDNFWGPAGGQGACGPCSEIYYDLGEEFGCGKTNCGPGCSCDRFLELYNLVFPQYDCQLDGRKLPLKNRGIDTGMGLERLAMVSQNKKSVFETDCFSPIIRKMAENLNLEITSENRVAFNICADHIRAVVFAIADGILPSPEERGYVIRSLIRRALLFAYKILKIEEPFLYQLSSAVVDLYHYHYPEVKESSSKASAIIKSEEERFLLTLATGMRRWEEIKGYARNGIISGEDAFRLSDTYGLSIEIQEELAKEDGLSIDREGFERCLAEQRQKSRKEVFVSPLSTDSLKGITQEFFGYEKLSGETELLHYERINGDEYEIFLAQTPFYAEAGGQVGDTGWVEGTGFKLAVTDSYYKFGLYTSRAKLIQGEIKRGKVFVQVDEERRREIERAHTATHLLHRALRLVLGEEVRQEGSLVEPGRLRFDFNFPRPLTKEEIKMIEEIIYEKIIEDLPVEKFFNLPINEAKAMGAIALFSETYGERVNVIKISDFSKELCGGTHLRRTGEIGCFRIISETGVAAGIRRISALCGKRAKRAIDEEQAIIENLEKEFGPKSGILKKVSEMKEIIDTSQKRNERLSALLLSFLKKEILPEKIGEISLIFGDYPYLTINDLRNLSDETKNREKTVAVFLTGEEEKRFVIRVSSDLTPMITARELASFLGKRFMGGGGGRMDLAEGGLKGKKEEIKMAIKDYLQKRYEQK</sequence>
<keyword evidence="9" id="KW-0862">Zinc</keyword>
<comment type="subcellular location">
    <subcellularLocation>
        <location evidence="9">Cytoplasm</location>
    </subcellularLocation>
</comment>
<dbReference type="Pfam" id="PF01411">
    <property type="entry name" value="tRNA-synt_2c"/>
    <property type="match status" value="1"/>
</dbReference>
<dbReference type="InterPro" id="IPR045864">
    <property type="entry name" value="aa-tRNA-synth_II/BPL/LPL"/>
</dbReference>
<dbReference type="InterPro" id="IPR002318">
    <property type="entry name" value="Ala-tRNA-lgiase_IIc"/>
</dbReference>
<feature type="binding site" evidence="9">
    <location>
        <position position="548"/>
    </location>
    <ligand>
        <name>Zn(2+)</name>
        <dbReference type="ChEBI" id="CHEBI:29105"/>
    </ligand>
</feature>
<gene>
    <name evidence="9 11" type="primary">alaS</name>
    <name evidence="11" type="ORF">ENX07_01620</name>
</gene>
<dbReference type="SUPFAM" id="SSF50447">
    <property type="entry name" value="Translation proteins"/>
    <property type="match status" value="1"/>
</dbReference>
<comment type="function">
    <text evidence="9">Catalyzes the attachment of alanine to tRNA(Ala) in a two-step reaction: alanine is first activated by ATP to form Ala-AMP and then transferred to the acceptor end of tRNA(Ala). Also edits incorrectly charged Ser-tRNA(Ala) and Gly-tRNA(Ala) via its editing domain.</text>
</comment>
<dbReference type="InterPro" id="IPR023033">
    <property type="entry name" value="Ala_tRNA_ligase_euk/bac"/>
</dbReference>
<evidence type="ECO:0000256" key="2">
    <source>
        <dbReference type="ARBA" id="ARBA00022555"/>
    </source>
</evidence>
<dbReference type="SUPFAM" id="SSF101353">
    <property type="entry name" value="Putative anticodon-binding domain of alanyl-tRNA synthetase (AlaRS)"/>
    <property type="match status" value="1"/>
</dbReference>
<dbReference type="PANTHER" id="PTHR11777">
    <property type="entry name" value="ALANYL-TRNA SYNTHETASE"/>
    <property type="match status" value="1"/>
</dbReference>
<dbReference type="SUPFAM" id="SSF55681">
    <property type="entry name" value="Class II aaRS and biotin synthetases"/>
    <property type="match status" value="1"/>
</dbReference>
<organism evidence="11">
    <name type="scientific">candidate division WOR-3 bacterium</name>
    <dbReference type="NCBI Taxonomy" id="2052148"/>
    <lineage>
        <taxon>Bacteria</taxon>
        <taxon>Bacteria division WOR-3</taxon>
    </lineage>
</organism>
<evidence type="ECO:0000256" key="5">
    <source>
        <dbReference type="ARBA" id="ARBA00022840"/>
    </source>
</evidence>
<dbReference type="PRINTS" id="PR00980">
    <property type="entry name" value="TRNASYNTHALA"/>
</dbReference>
<dbReference type="InterPro" id="IPR018163">
    <property type="entry name" value="Thr/Ala-tRNA-synth_IIc_edit"/>
</dbReference>
<dbReference type="FunFam" id="3.30.980.10:FF:000004">
    <property type="entry name" value="Alanine--tRNA ligase, cytoplasmic"/>
    <property type="match status" value="1"/>
</dbReference>
<dbReference type="Gene3D" id="3.10.310.40">
    <property type="match status" value="1"/>
</dbReference>
<comment type="caution">
    <text evidence="11">The sequence shown here is derived from an EMBL/GenBank/DDBJ whole genome shotgun (WGS) entry which is preliminary data.</text>
</comment>
<dbReference type="Gene3D" id="3.30.54.20">
    <property type="match status" value="1"/>
</dbReference>
<dbReference type="InterPro" id="IPR050058">
    <property type="entry name" value="Ala-tRNA_ligase"/>
</dbReference>
<evidence type="ECO:0000256" key="3">
    <source>
        <dbReference type="ARBA" id="ARBA00022598"/>
    </source>
</evidence>
<dbReference type="GO" id="GO:0002161">
    <property type="term" value="F:aminoacyl-tRNA deacylase activity"/>
    <property type="evidence" value="ECO:0007669"/>
    <property type="project" value="TreeGrafter"/>
</dbReference>
<dbReference type="FunFam" id="3.10.310.40:FF:000001">
    <property type="entry name" value="Alanine--tRNA ligase"/>
    <property type="match status" value="1"/>
</dbReference>
<dbReference type="AlphaFoldDB" id="A0A7C3YZC1"/>
<evidence type="ECO:0000256" key="7">
    <source>
        <dbReference type="ARBA" id="ARBA00022917"/>
    </source>
</evidence>
<keyword evidence="4 9" id="KW-0547">Nucleotide-binding</keyword>
<dbReference type="CDD" id="cd00673">
    <property type="entry name" value="AlaRS_core"/>
    <property type="match status" value="1"/>
</dbReference>
<reference evidence="11" key="1">
    <citation type="journal article" date="2020" name="mSystems">
        <title>Genome- and Community-Level Interaction Insights into Carbon Utilization and Element Cycling Functions of Hydrothermarchaeota in Hydrothermal Sediment.</title>
        <authorList>
            <person name="Zhou Z."/>
            <person name="Liu Y."/>
            <person name="Xu W."/>
            <person name="Pan J."/>
            <person name="Luo Z.H."/>
            <person name="Li M."/>
        </authorList>
    </citation>
    <scope>NUCLEOTIDE SEQUENCE [LARGE SCALE GENOMIC DNA]</scope>
    <source>
        <strain evidence="11">SpSt-906</strain>
    </source>
</reference>
<dbReference type="InterPro" id="IPR018162">
    <property type="entry name" value="Ala-tRNA-ligase_IIc_anticod-bd"/>
</dbReference>
<dbReference type="Gene3D" id="3.30.980.10">
    <property type="entry name" value="Threonyl-trna Synthetase, Chain A, domain 2"/>
    <property type="match status" value="1"/>
</dbReference>
<dbReference type="EMBL" id="DTMQ01000011">
    <property type="protein sequence ID" value="HGE98757.1"/>
    <property type="molecule type" value="Genomic_DNA"/>
</dbReference>
<dbReference type="InterPro" id="IPR018165">
    <property type="entry name" value="Ala-tRNA-synth_IIc_core"/>
</dbReference>
<comment type="cofactor">
    <cofactor evidence="9">
        <name>Zn(2+)</name>
        <dbReference type="ChEBI" id="CHEBI:29105"/>
    </cofactor>
    <text evidence="9">Binds 1 zinc ion per subunit.</text>
</comment>
<dbReference type="GO" id="GO:0000049">
    <property type="term" value="F:tRNA binding"/>
    <property type="evidence" value="ECO:0007669"/>
    <property type="project" value="UniProtKB-KW"/>
</dbReference>
<feature type="binding site" evidence="9">
    <location>
        <position position="647"/>
    </location>
    <ligand>
        <name>Zn(2+)</name>
        <dbReference type="ChEBI" id="CHEBI:29105"/>
    </ligand>
</feature>
<evidence type="ECO:0000256" key="4">
    <source>
        <dbReference type="ARBA" id="ARBA00022741"/>
    </source>
</evidence>
<feature type="binding site" evidence="9">
    <location>
        <position position="544"/>
    </location>
    <ligand>
        <name>Zn(2+)</name>
        <dbReference type="ChEBI" id="CHEBI:29105"/>
    </ligand>
</feature>
<evidence type="ECO:0000259" key="10">
    <source>
        <dbReference type="PROSITE" id="PS50860"/>
    </source>
</evidence>
<keyword evidence="7 9" id="KW-0648">Protein biosynthesis</keyword>
<dbReference type="PROSITE" id="PS50860">
    <property type="entry name" value="AA_TRNA_LIGASE_II_ALA"/>
    <property type="match status" value="1"/>
</dbReference>
<dbReference type="PANTHER" id="PTHR11777:SF9">
    <property type="entry name" value="ALANINE--TRNA LIGASE, CYTOPLASMIC"/>
    <property type="match status" value="1"/>
</dbReference>
<dbReference type="InterPro" id="IPR003156">
    <property type="entry name" value="DHHA1_dom"/>
</dbReference>
<feature type="domain" description="Alanyl-transfer RNA synthetases family profile" evidence="10">
    <location>
        <begin position="1"/>
        <end position="690"/>
    </location>
</feature>
<keyword evidence="9" id="KW-0479">Metal-binding</keyword>
<protein>
    <recommendedName>
        <fullName evidence="9">Alanine--tRNA ligase</fullName>
        <ecNumber evidence="9">6.1.1.7</ecNumber>
    </recommendedName>
    <alternativeName>
        <fullName evidence="9">Alanyl-tRNA synthetase</fullName>
        <shortName evidence="9">AlaRS</shortName>
    </alternativeName>
</protein>
<dbReference type="NCBIfam" id="TIGR00344">
    <property type="entry name" value="alaS"/>
    <property type="match status" value="1"/>
</dbReference>
<dbReference type="GO" id="GO:0005524">
    <property type="term" value="F:ATP binding"/>
    <property type="evidence" value="ECO:0007669"/>
    <property type="project" value="UniProtKB-UniRule"/>
</dbReference>
<dbReference type="GO" id="GO:0004813">
    <property type="term" value="F:alanine-tRNA ligase activity"/>
    <property type="evidence" value="ECO:0007669"/>
    <property type="project" value="UniProtKB-UniRule"/>
</dbReference>
<keyword evidence="3 9" id="KW-0436">Ligase</keyword>
<name>A0A7C3YZC1_UNCW3</name>
<comment type="domain">
    <text evidence="9">Consists of three domains; the N-terminal catalytic domain, the editing domain and the C-terminal C-Ala domain. The editing domain removes incorrectly charged amino acids, while the C-Ala domain, along with tRNA(Ala), serves as a bridge to cooperatively bring together the editing and aminoacylation centers thus stimulating deacylation of misacylated tRNAs.</text>
</comment>
<proteinExistence type="inferred from homology"/>
<dbReference type="InterPro" id="IPR012947">
    <property type="entry name" value="tRNA_SAD"/>
</dbReference>
<accession>A0A7C3YZC1</accession>